<dbReference type="PRINTS" id="PR00463">
    <property type="entry name" value="EP450I"/>
</dbReference>
<gene>
    <name evidence="3" type="ORF">NA57DRAFT_66566</name>
</gene>
<keyword evidence="2" id="KW-0812">Transmembrane</keyword>
<dbReference type="OrthoDB" id="1470350at2759"/>
<dbReference type="InterPro" id="IPR036396">
    <property type="entry name" value="Cyt_P450_sf"/>
</dbReference>
<dbReference type="Proteomes" id="UP000799772">
    <property type="component" value="Unassembled WGS sequence"/>
</dbReference>
<dbReference type="InterPro" id="IPR002401">
    <property type="entry name" value="Cyt_P450_E_grp-I"/>
</dbReference>
<comment type="caution">
    <text evidence="3">The sequence shown here is derived from an EMBL/GenBank/DDBJ whole genome shotgun (WGS) entry which is preliminary data.</text>
</comment>
<dbReference type="Pfam" id="PF00067">
    <property type="entry name" value="p450"/>
    <property type="match status" value="1"/>
</dbReference>
<keyword evidence="1" id="KW-0408">Iron</keyword>
<name>A0A9P4IDS1_9PEZI</name>
<evidence type="ECO:0000313" key="3">
    <source>
        <dbReference type="EMBL" id="KAF2098163.1"/>
    </source>
</evidence>
<comment type="cofactor">
    <cofactor evidence="1">
        <name>heme</name>
        <dbReference type="ChEBI" id="CHEBI:30413"/>
    </cofactor>
</comment>
<dbReference type="InterPro" id="IPR001128">
    <property type="entry name" value="Cyt_P450"/>
</dbReference>
<accession>A0A9P4IDS1</accession>
<dbReference type="AlphaFoldDB" id="A0A9P4IDS1"/>
<dbReference type="GO" id="GO:0016705">
    <property type="term" value="F:oxidoreductase activity, acting on paired donors, with incorporation or reduction of molecular oxygen"/>
    <property type="evidence" value="ECO:0007669"/>
    <property type="project" value="InterPro"/>
</dbReference>
<sequence>MVAAIAVSAFTVRYHPAYSIRTSYIWTSISAYLFLWLLTVIWAAIIYPLCFSPIRKLPQPKGNSFLMGQFWKIMKDANGAPHREWAQTIPNDGLIYYRTALNDERVMVLSPKALGEVLVTKNYDFIKPEQLRNGIGRILGVGILLAEGDEHKRQRKTLMPAFSFRHIKDLYSVFWSKARESVIRMSAALATPTAPNEPPSDILEISSWASRVTLDIIGVAGMGQDFNSLANPDNELSQIYRRIFAASRGARVGQMLGIIFPLWLLRRLPMKRNFDIEDSVVSLKRICHELIATKRAKLEKGASTDVDILSVAMGSGGFSDDDLVNQLMTFLAAGHETTASSMTWAVYLLCKHPEIQKRLRSEIRAALPSITDANANITATDIDHIPYLHAVCQEANRVFPPVPLTFRIAAHDETIIGQPIPKGTTVILAPWATNVSTELWGPDAAEFNPDRWMGAGKANTGGADSNYSFLTFLHGPRSCIGMGFAKAEFACLLAAWVGRFEFELADPNFELEIQGGVTAKPKGGLNVRVKEIEGW</sequence>
<keyword evidence="1" id="KW-0349">Heme</keyword>
<dbReference type="PRINTS" id="PR00385">
    <property type="entry name" value="P450"/>
</dbReference>
<dbReference type="SUPFAM" id="SSF48264">
    <property type="entry name" value="Cytochrome P450"/>
    <property type="match status" value="1"/>
</dbReference>
<evidence type="ECO:0000256" key="2">
    <source>
        <dbReference type="SAM" id="Phobius"/>
    </source>
</evidence>
<keyword evidence="2" id="KW-1133">Transmembrane helix</keyword>
<protein>
    <submittedName>
        <fullName evidence="3">Cytochrome P450</fullName>
    </submittedName>
</protein>
<organism evidence="3 4">
    <name type="scientific">Rhizodiscina lignyota</name>
    <dbReference type="NCBI Taxonomy" id="1504668"/>
    <lineage>
        <taxon>Eukaryota</taxon>
        <taxon>Fungi</taxon>
        <taxon>Dikarya</taxon>
        <taxon>Ascomycota</taxon>
        <taxon>Pezizomycotina</taxon>
        <taxon>Dothideomycetes</taxon>
        <taxon>Pleosporomycetidae</taxon>
        <taxon>Aulographales</taxon>
        <taxon>Rhizodiscinaceae</taxon>
        <taxon>Rhizodiscina</taxon>
    </lineage>
</organism>
<feature type="binding site" description="axial binding residue" evidence="1">
    <location>
        <position position="479"/>
    </location>
    <ligand>
        <name>heme</name>
        <dbReference type="ChEBI" id="CHEBI:30413"/>
    </ligand>
    <ligandPart>
        <name>Fe</name>
        <dbReference type="ChEBI" id="CHEBI:18248"/>
    </ligandPart>
</feature>
<feature type="transmembrane region" description="Helical" evidence="2">
    <location>
        <begin position="29"/>
        <end position="51"/>
    </location>
</feature>
<evidence type="ECO:0000313" key="4">
    <source>
        <dbReference type="Proteomes" id="UP000799772"/>
    </source>
</evidence>
<evidence type="ECO:0000256" key="1">
    <source>
        <dbReference type="PIRSR" id="PIRSR602401-1"/>
    </source>
</evidence>
<dbReference type="PANTHER" id="PTHR24305:SF227">
    <property type="entry name" value="P450, PUTATIVE (EUROFUNG)-RELATED"/>
    <property type="match status" value="1"/>
</dbReference>
<dbReference type="FunFam" id="1.10.630.10:FF:000051">
    <property type="entry name" value="Cytochrome P450 monooxygenase (Fum15)"/>
    <property type="match status" value="1"/>
</dbReference>
<dbReference type="InterPro" id="IPR050121">
    <property type="entry name" value="Cytochrome_P450_monoxygenase"/>
</dbReference>
<dbReference type="GO" id="GO:0020037">
    <property type="term" value="F:heme binding"/>
    <property type="evidence" value="ECO:0007669"/>
    <property type="project" value="InterPro"/>
</dbReference>
<keyword evidence="2" id="KW-0472">Membrane</keyword>
<dbReference type="EMBL" id="ML978127">
    <property type="protein sequence ID" value="KAF2098163.1"/>
    <property type="molecule type" value="Genomic_DNA"/>
</dbReference>
<dbReference type="GO" id="GO:0004497">
    <property type="term" value="F:monooxygenase activity"/>
    <property type="evidence" value="ECO:0007669"/>
    <property type="project" value="InterPro"/>
</dbReference>
<keyword evidence="1" id="KW-0479">Metal-binding</keyword>
<dbReference type="GO" id="GO:0005506">
    <property type="term" value="F:iron ion binding"/>
    <property type="evidence" value="ECO:0007669"/>
    <property type="project" value="InterPro"/>
</dbReference>
<proteinExistence type="predicted"/>
<keyword evidence="4" id="KW-1185">Reference proteome</keyword>
<dbReference type="CDD" id="cd11069">
    <property type="entry name" value="CYP_FUM15-like"/>
    <property type="match status" value="1"/>
</dbReference>
<dbReference type="PANTHER" id="PTHR24305">
    <property type="entry name" value="CYTOCHROME P450"/>
    <property type="match status" value="1"/>
</dbReference>
<dbReference type="Gene3D" id="1.10.630.10">
    <property type="entry name" value="Cytochrome P450"/>
    <property type="match status" value="1"/>
</dbReference>
<reference evidence="3" key="1">
    <citation type="journal article" date="2020" name="Stud. Mycol.">
        <title>101 Dothideomycetes genomes: a test case for predicting lifestyles and emergence of pathogens.</title>
        <authorList>
            <person name="Haridas S."/>
            <person name="Albert R."/>
            <person name="Binder M."/>
            <person name="Bloem J."/>
            <person name="Labutti K."/>
            <person name="Salamov A."/>
            <person name="Andreopoulos B."/>
            <person name="Baker S."/>
            <person name="Barry K."/>
            <person name="Bills G."/>
            <person name="Bluhm B."/>
            <person name="Cannon C."/>
            <person name="Castanera R."/>
            <person name="Culley D."/>
            <person name="Daum C."/>
            <person name="Ezra D."/>
            <person name="Gonzalez J."/>
            <person name="Henrissat B."/>
            <person name="Kuo A."/>
            <person name="Liang C."/>
            <person name="Lipzen A."/>
            <person name="Lutzoni F."/>
            <person name="Magnuson J."/>
            <person name="Mondo S."/>
            <person name="Nolan M."/>
            <person name="Ohm R."/>
            <person name="Pangilinan J."/>
            <person name="Park H.-J."/>
            <person name="Ramirez L."/>
            <person name="Alfaro M."/>
            <person name="Sun H."/>
            <person name="Tritt A."/>
            <person name="Yoshinaga Y."/>
            <person name="Zwiers L.-H."/>
            <person name="Turgeon B."/>
            <person name="Goodwin S."/>
            <person name="Spatafora J."/>
            <person name="Crous P."/>
            <person name="Grigoriev I."/>
        </authorList>
    </citation>
    <scope>NUCLEOTIDE SEQUENCE</scope>
    <source>
        <strain evidence="3">CBS 133067</strain>
    </source>
</reference>